<evidence type="ECO:0000256" key="4">
    <source>
        <dbReference type="ARBA" id="ARBA00047202"/>
    </source>
</evidence>
<keyword evidence="6" id="KW-1185">Reference proteome</keyword>
<dbReference type="PANTHER" id="PTHR28573:SF1">
    <property type="entry name" value="SPINDLE AND KINETOCHORE-ASSOCIATED PROTEIN 1"/>
    <property type="match status" value="1"/>
</dbReference>
<evidence type="ECO:0000256" key="1">
    <source>
        <dbReference type="ARBA" id="ARBA00006836"/>
    </source>
</evidence>
<reference evidence="5" key="2">
    <citation type="submission" date="2025-08" db="UniProtKB">
        <authorList>
            <consortium name="Ensembl"/>
        </authorList>
    </citation>
    <scope>IDENTIFICATION</scope>
</reference>
<dbReference type="GO" id="GO:0031110">
    <property type="term" value="P:regulation of microtubule polymerization or depolymerization"/>
    <property type="evidence" value="ECO:0007669"/>
    <property type="project" value="TreeGrafter"/>
</dbReference>
<dbReference type="InterPro" id="IPR042031">
    <property type="entry name" value="SKA1_MBD_sf"/>
</dbReference>
<dbReference type="GO" id="GO:0005876">
    <property type="term" value="C:spindle microtubule"/>
    <property type="evidence" value="ECO:0007669"/>
    <property type="project" value="TreeGrafter"/>
</dbReference>
<dbReference type="GeneTree" id="ENSGT00940000166139"/>
<dbReference type="GO" id="GO:0007059">
    <property type="term" value="P:chromosome segregation"/>
    <property type="evidence" value="ECO:0007669"/>
    <property type="project" value="InterPro"/>
</dbReference>
<proteinExistence type="inferred from homology"/>
<dbReference type="GO" id="GO:0000940">
    <property type="term" value="C:outer kinetochore"/>
    <property type="evidence" value="ECO:0007669"/>
    <property type="project" value="TreeGrafter"/>
</dbReference>
<evidence type="ECO:0000256" key="3">
    <source>
        <dbReference type="ARBA" id="ARBA00047182"/>
    </source>
</evidence>
<dbReference type="GO" id="GO:0008017">
    <property type="term" value="F:microtubule binding"/>
    <property type="evidence" value="ECO:0007669"/>
    <property type="project" value="InterPro"/>
</dbReference>
<dbReference type="GO" id="GO:0072686">
    <property type="term" value="C:mitotic spindle"/>
    <property type="evidence" value="ECO:0007669"/>
    <property type="project" value="TreeGrafter"/>
</dbReference>
<protein>
    <recommendedName>
        <fullName evidence="3">SKA complex subunit 1</fullName>
    </recommendedName>
    <alternativeName>
        <fullName evidence="4">Spindle and kinetochore-associated protein 1</fullName>
    </alternativeName>
</protein>
<dbReference type="InterPro" id="IPR009829">
    <property type="entry name" value="SKA1"/>
</dbReference>
<evidence type="ECO:0000313" key="5">
    <source>
        <dbReference type="Ensembl" id="ENSECRP00000006339.1"/>
    </source>
</evidence>
<comment type="similarity">
    <text evidence="1">Belongs to the SKA1 family.</text>
</comment>
<dbReference type="OrthoDB" id="5962at2759"/>
<organism evidence="5 6">
    <name type="scientific">Erpetoichthys calabaricus</name>
    <name type="common">Rope fish</name>
    <name type="synonym">Calamoichthys calabaricus</name>
    <dbReference type="NCBI Taxonomy" id="27687"/>
    <lineage>
        <taxon>Eukaryota</taxon>
        <taxon>Metazoa</taxon>
        <taxon>Chordata</taxon>
        <taxon>Craniata</taxon>
        <taxon>Vertebrata</taxon>
        <taxon>Euteleostomi</taxon>
        <taxon>Actinopterygii</taxon>
        <taxon>Polypteriformes</taxon>
        <taxon>Polypteridae</taxon>
        <taxon>Erpetoichthys</taxon>
    </lineage>
</organism>
<evidence type="ECO:0000313" key="6">
    <source>
        <dbReference type="Proteomes" id="UP000694620"/>
    </source>
</evidence>
<dbReference type="Ensembl" id="ENSECRT00000006439.1">
    <property type="protein sequence ID" value="ENSECRP00000006339.1"/>
    <property type="gene ID" value="ENSECRG00000004226.1"/>
</dbReference>
<name>A0A8C4RR42_ERPCA</name>
<dbReference type="FunFam" id="1.10.10.1890:FF:000002">
    <property type="entry name" value="Spindle and kinetochore-associated protein 1"/>
    <property type="match status" value="1"/>
</dbReference>
<gene>
    <name evidence="5" type="primary">ska1</name>
</gene>
<dbReference type="CTD" id="220134"/>
<evidence type="ECO:0000256" key="2">
    <source>
        <dbReference type="ARBA" id="ARBA00023054"/>
    </source>
</evidence>
<accession>A0A8C4RR42</accession>
<dbReference type="GO" id="GO:0051301">
    <property type="term" value="P:cell division"/>
    <property type="evidence" value="ECO:0007669"/>
    <property type="project" value="InterPro"/>
</dbReference>
<dbReference type="Gene3D" id="1.10.10.1890">
    <property type="entry name" value="Ska1 microtubule binding domain-like"/>
    <property type="match status" value="1"/>
</dbReference>
<sequence length="249" mass="29131">MDVTGLEDLIEHINAKISAVKTIFQLKSLTSDNEKRQVLKKLNQDILVINEFLNKLEAQIFHQIETLKSLKDLEEIYGEDMKELVYLSEHIPAHMPKKCSRQSMEVIVQAEPKETKPEKKISKPWSNIKEMEFITMAEFEEIPGYMKGRLTYPQVNSVIQDFNKAVVGKYKIMQLPVKSLNNASRKLLQRFKDEELKTTKGLYFIVDADIKEFTQMKVDKKFHGMLNILRHCRRMREVRDGGLVRYIVL</sequence>
<dbReference type="AlphaFoldDB" id="A0A8C4RR42"/>
<dbReference type="PANTHER" id="PTHR28573">
    <property type="entry name" value="SPINDLE AND KINETOCHORE-ASSOCIATED PROTEIN 1"/>
    <property type="match status" value="1"/>
</dbReference>
<dbReference type="Pfam" id="PF07160">
    <property type="entry name" value="SKA1"/>
    <property type="match status" value="1"/>
</dbReference>
<dbReference type="GeneID" id="114652272"/>
<keyword evidence="2" id="KW-0175">Coiled coil</keyword>
<reference evidence="5" key="1">
    <citation type="submission" date="2021-06" db="EMBL/GenBank/DDBJ databases">
        <authorList>
            <consortium name="Wellcome Sanger Institute Data Sharing"/>
        </authorList>
    </citation>
    <scope>NUCLEOTIDE SEQUENCE [LARGE SCALE GENOMIC DNA]</scope>
</reference>
<dbReference type="Gene3D" id="6.10.250.1370">
    <property type="match status" value="1"/>
</dbReference>
<reference evidence="5" key="3">
    <citation type="submission" date="2025-09" db="UniProtKB">
        <authorList>
            <consortium name="Ensembl"/>
        </authorList>
    </citation>
    <scope>IDENTIFICATION</scope>
</reference>
<dbReference type="Proteomes" id="UP000694620">
    <property type="component" value="Chromosome 5"/>
</dbReference>
<dbReference type="GO" id="GO:0000278">
    <property type="term" value="P:mitotic cell cycle"/>
    <property type="evidence" value="ECO:0007669"/>
    <property type="project" value="TreeGrafter"/>
</dbReference>
<dbReference type="RefSeq" id="XP_028658416.1">
    <property type="nucleotide sequence ID" value="XM_028802583.2"/>
</dbReference>